<keyword evidence="1" id="KW-0808">Transferase</keyword>
<dbReference type="CDD" id="cd02440">
    <property type="entry name" value="AdoMet_MTases"/>
    <property type="match status" value="1"/>
</dbReference>
<proteinExistence type="predicted"/>
<protein>
    <submittedName>
        <fullName evidence="1">SAM-dependent methyltransferase</fullName>
    </submittedName>
</protein>
<dbReference type="Proteomes" id="UP001184230">
    <property type="component" value="Unassembled WGS sequence"/>
</dbReference>
<dbReference type="SUPFAM" id="SSF53335">
    <property type="entry name" value="S-adenosyl-L-methionine-dependent methyltransferases"/>
    <property type="match status" value="1"/>
</dbReference>
<keyword evidence="1" id="KW-0489">Methyltransferase</keyword>
<keyword evidence="2" id="KW-1185">Reference proteome</keyword>
<name>A0ABU1NAQ9_9BURK</name>
<evidence type="ECO:0000313" key="1">
    <source>
        <dbReference type="EMBL" id="MDR6535536.1"/>
    </source>
</evidence>
<reference evidence="1 2" key="1">
    <citation type="submission" date="2023-07" db="EMBL/GenBank/DDBJ databases">
        <title>Sorghum-associated microbial communities from plants grown in Nebraska, USA.</title>
        <authorList>
            <person name="Schachtman D."/>
        </authorList>
    </citation>
    <scope>NUCLEOTIDE SEQUENCE [LARGE SCALE GENOMIC DNA]</scope>
    <source>
        <strain evidence="1 2">DS1781</strain>
    </source>
</reference>
<sequence length="250" mass="27168">MKDKPSTDAAWRQLHDAATQPYKQAGNFAWHFARGKLGHDPVFRGLIERGLIGERRRVVDIGCGQGLFASLLSAMAAMQAQPGRWPAAWAATPAAAHYTGIELMPKDVARAEASIGHLRPAPRFACEDMRKAAMPACDLVVILDVLHYVDHGAQEGVLRRVHGALQPGGRLLLRVGDAASRRGYAISQWVDRTVTRVRGHRVSPTWGRPLSEWTALLQRLGFSAVQSVPMSAGTPFANVLLVADRGAETS</sequence>
<dbReference type="RefSeq" id="WP_309899702.1">
    <property type="nucleotide sequence ID" value="NZ_JAVDRF010000002.1"/>
</dbReference>
<dbReference type="GO" id="GO:0008168">
    <property type="term" value="F:methyltransferase activity"/>
    <property type="evidence" value="ECO:0007669"/>
    <property type="project" value="UniProtKB-KW"/>
</dbReference>
<dbReference type="PANTHER" id="PTHR43861:SF1">
    <property type="entry name" value="TRANS-ACONITATE 2-METHYLTRANSFERASE"/>
    <property type="match status" value="1"/>
</dbReference>
<dbReference type="GO" id="GO:0032259">
    <property type="term" value="P:methylation"/>
    <property type="evidence" value="ECO:0007669"/>
    <property type="project" value="UniProtKB-KW"/>
</dbReference>
<dbReference type="Gene3D" id="3.40.50.150">
    <property type="entry name" value="Vaccinia Virus protein VP39"/>
    <property type="match status" value="1"/>
</dbReference>
<dbReference type="EMBL" id="JAVDRF010000002">
    <property type="protein sequence ID" value="MDR6535536.1"/>
    <property type="molecule type" value="Genomic_DNA"/>
</dbReference>
<accession>A0ABU1NAQ9</accession>
<organism evidence="1 2">
    <name type="scientific">Variovorax soli</name>
    <dbReference type="NCBI Taxonomy" id="376815"/>
    <lineage>
        <taxon>Bacteria</taxon>
        <taxon>Pseudomonadati</taxon>
        <taxon>Pseudomonadota</taxon>
        <taxon>Betaproteobacteria</taxon>
        <taxon>Burkholderiales</taxon>
        <taxon>Comamonadaceae</taxon>
        <taxon>Variovorax</taxon>
    </lineage>
</organism>
<dbReference type="Pfam" id="PF13489">
    <property type="entry name" value="Methyltransf_23"/>
    <property type="match status" value="1"/>
</dbReference>
<gene>
    <name evidence="1" type="ORF">J2739_001296</name>
</gene>
<dbReference type="PANTHER" id="PTHR43861">
    <property type="entry name" value="TRANS-ACONITATE 2-METHYLTRANSFERASE-RELATED"/>
    <property type="match status" value="1"/>
</dbReference>
<evidence type="ECO:0000313" key="2">
    <source>
        <dbReference type="Proteomes" id="UP001184230"/>
    </source>
</evidence>
<comment type="caution">
    <text evidence="1">The sequence shown here is derived from an EMBL/GenBank/DDBJ whole genome shotgun (WGS) entry which is preliminary data.</text>
</comment>
<dbReference type="InterPro" id="IPR029063">
    <property type="entry name" value="SAM-dependent_MTases_sf"/>
</dbReference>